<name>G0HD04_CORVD</name>
<evidence type="ECO:0000313" key="1">
    <source>
        <dbReference type="EMBL" id="AEK35968.1"/>
    </source>
</evidence>
<dbReference type="KEGG" id="cva:CVAR_0616"/>
<dbReference type="HOGENOM" id="CLU_2507081_0_0_11"/>
<dbReference type="STRING" id="858619.CVAR_0616"/>
<protein>
    <submittedName>
        <fullName evidence="1">Putative relaxase</fullName>
    </submittedName>
</protein>
<organism evidence="1 2">
    <name type="scientific">Corynebacterium variabile (strain DSM 44702 / CIP 107183 / JCM 12073 / NCIMB 30131)</name>
    <name type="common">Corynebacterium mooreparkense</name>
    <dbReference type="NCBI Taxonomy" id="858619"/>
    <lineage>
        <taxon>Bacteria</taxon>
        <taxon>Bacillati</taxon>
        <taxon>Actinomycetota</taxon>
        <taxon>Actinomycetes</taxon>
        <taxon>Mycobacteriales</taxon>
        <taxon>Corynebacteriaceae</taxon>
        <taxon>Corynebacterium</taxon>
    </lineage>
</organism>
<dbReference type="EMBL" id="CP002917">
    <property type="protein sequence ID" value="AEK35968.1"/>
    <property type="molecule type" value="Genomic_DNA"/>
</dbReference>
<proteinExistence type="predicted"/>
<evidence type="ECO:0000313" key="2">
    <source>
        <dbReference type="Proteomes" id="UP000006659"/>
    </source>
</evidence>
<dbReference type="eggNOG" id="COG0507">
    <property type="taxonomic scope" value="Bacteria"/>
</dbReference>
<dbReference type="AlphaFoldDB" id="G0HD04"/>
<dbReference type="Proteomes" id="UP000006659">
    <property type="component" value="Chromosome"/>
</dbReference>
<sequence length="85" mass="9589">MHGCHRWWGVRTSLMRRLMREAQMKGGISLFRGSGAAARRYVEADRSRADEYYLGADDAIAEYAVLDSTGEVTAERSLTPDEYEA</sequence>
<reference evidence="1 2" key="1">
    <citation type="journal article" date="2011" name="BMC Genomics">
        <title>Complete genome sequence of Corynebacterium variabile DSM 44702 isolated from the surface of smear-ripened cheeses and insights into cheese ripening and flavor generation.</title>
        <authorList>
            <person name="Schroeder J."/>
            <person name="Maus I."/>
            <person name="Trost E."/>
            <person name="Tauch A."/>
        </authorList>
    </citation>
    <scope>NUCLEOTIDE SEQUENCE [LARGE SCALE GENOMIC DNA]</scope>
    <source>
        <strain evidence="2">DSM 44702 / JCM 12073 / NCIMB 30131</strain>
    </source>
</reference>
<gene>
    <name evidence="1" type="primary">trwC</name>
    <name evidence="1" type="ordered locus">CVAR_0616</name>
</gene>
<accession>G0HD04</accession>